<dbReference type="GO" id="GO:0045202">
    <property type="term" value="C:synapse"/>
    <property type="evidence" value="ECO:0007669"/>
    <property type="project" value="UniProtKB-SubCell"/>
</dbReference>
<evidence type="ECO:0000313" key="29">
    <source>
        <dbReference type="EMBL" id="CAL1279241.1"/>
    </source>
</evidence>
<dbReference type="PIRSF" id="PIRSF000615">
    <property type="entry name" value="TyrPK_CSF1-R"/>
    <property type="match status" value="1"/>
</dbReference>
<evidence type="ECO:0000256" key="18">
    <source>
        <dbReference type="PIRSR" id="PIRSR000615-2"/>
    </source>
</evidence>
<dbReference type="GO" id="GO:0005886">
    <property type="term" value="C:plasma membrane"/>
    <property type="evidence" value="ECO:0007669"/>
    <property type="project" value="TreeGrafter"/>
</dbReference>
<dbReference type="Gene3D" id="1.10.510.10">
    <property type="entry name" value="Transferase(Phosphotransferase) domain 1"/>
    <property type="match status" value="1"/>
</dbReference>
<dbReference type="CDD" id="cd00108">
    <property type="entry name" value="KR"/>
    <property type="match status" value="1"/>
</dbReference>
<dbReference type="InterPro" id="IPR013098">
    <property type="entry name" value="Ig_I-set"/>
</dbReference>
<keyword evidence="30" id="KW-1185">Reference proteome</keyword>
<dbReference type="Proteomes" id="UP001497382">
    <property type="component" value="Unassembled WGS sequence"/>
</dbReference>
<dbReference type="InterPro" id="IPR038178">
    <property type="entry name" value="Kringle_sf"/>
</dbReference>
<evidence type="ECO:0000256" key="7">
    <source>
        <dbReference type="ARBA" id="ARBA00022840"/>
    </source>
</evidence>
<dbReference type="PROSITE" id="PS50011">
    <property type="entry name" value="PROTEIN_KINASE_DOM"/>
    <property type="match status" value="1"/>
</dbReference>
<keyword evidence="8 23" id="KW-1133">Transmembrane helix</keyword>
<dbReference type="Pfam" id="PF07679">
    <property type="entry name" value="I-set"/>
    <property type="match status" value="1"/>
</dbReference>
<feature type="domain" description="Kringle" evidence="27">
    <location>
        <begin position="390"/>
        <end position="460"/>
    </location>
</feature>
<dbReference type="AlphaFoldDB" id="A0AAV2A5D0"/>
<dbReference type="InterPro" id="IPR041775">
    <property type="entry name" value="Ror-like_CRD"/>
</dbReference>
<feature type="signal peptide" evidence="24">
    <location>
        <begin position="1"/>
        <end position="27"/>
    </location>
</feature>
<evidence type="ECO:0000256" key="11">
    <source>
        <dbReference type="ARBA" id="ARBA00023157"/>
    </source>
</evidence>
<evidence type="ECO:0000259" key="28">
    <source>
        <dbReference type="PROSITE" id="PS50835"/>
    </source>
</evidence>
<evidence type="ECO:0000256" key="4">
    <source>
        <dbReference type="ARBA" id="ARBA00022572"/>
    </source>
</evidence>
<dbReference type="Pfam" id="PF07714">
    <property type="entry name" value="PK_Tyr_Ser-Thr"/>
    <property type="match status" value="1"/>
</dbReference>
<dbReference type="PROSITE" id="PS00109">
    <property type="entry name" value="PROTEIN_KINASE_TYR"/>
    <property type="match status" value="1"/>
</dbReference>
<dbReference type="Pfam" id="PF00051">
    <property type="entry name" value="Kringle"/>
    <property type="match status" value="1"/>
</dbReference>
<evidence type="ECO:0000256" key="8">
    <source>
        <dbReference type="ARBA" id="ARBA00022989"/>
    </source>
</evidence>
<dbReference type="GO" id="GO:0043235">
    <property type="term" value="C:receptor complex"/>
    <property type="evidence" value="ECO:0007669"/>
    <property type="project" value="TreeGrafter"/>
</dbReference>
<sequence>MNILIIKFRTVICFALTATILNCCARATEFSPDSFKNITDSFDLEFGEEEPPQNAVPILGKMVDFGDSKREEAANEKKKNHKEDKRSDFNSKGTSNSAESSFLVIEKSLTNLTKLSGETVRMKCEVKGRPVPKIRWYKNEAPLEPERGKVDVRKFSSGYGKIGSRLKIMDVDIHDTGYYKCEATNDKHTVETTGILMVKAGRMQSPSIIPNFPPPFPHFPALGGRLPEFEQSDLGFCQHYRGVACSQLIGNRTVYVKASMTLNQMEEKLAAILTILATGKEMSPECHKYAVPFFCYVMFPPCDDTIPYPVPRHVCRDDCDTLEASTCKREMTSARKHPLLVNQDLVPDCEELPSPNHQEPSGTFVVGKDHQGSCISLSVPRVIQVDHDATCYEGKGESYRGPVSHTLSSHQCQSWSPMMDNEEVLGGHNYCRNPGGIEMQPWCFIADPHIKREICDIPRCAEYTWLYIFLPSLVAAILMCVLLVLWCKRQRRKTCASKLSPHSTSAQLIPIHHQSSIHSHPQQIELQKFMPRIPLGIHEVSPQSIHFLHELGDGIFGKVFRGEMHHPRSASGTAIVSPVAIKTLKDGASTTTRQEFCREVETVAVLQHPNVVCLVAVCLREEPLCMLFEYMFQCDLHEFLLVHSPHSDISARSDDGTPQILELSDFLAISMQVASGMEYLSSKRYVHRDLAARNCLVSVDAAPTSLSQSCINNSSLMDNILVKISDLGVSRNSCANEYFRIRNTLLPVRWMAPESLLYGTFTTESDVWSFGILLWEIFSYGIRPYFNCDNQEVIDLICTHQLLPRPDYCPPYIYAIMNDCWHDTPSHRPNFKEIYNRLCSVQTIHERTFSISHSVLTHNSSHQSSTGPSNKTLSTNLSCGTGNILVNGAAVRQNGAFPFCSSTAGFISSKMIPAHRTHQCEQV</sequence>
<dbReference type="PANTHER" id="PTHR24416:SF611">
    <property type="entry name" value="TYROSINE-PROTEIN KINASE TRANSMEMBRANE RECEPTOR ROR"/>
    <property type="match status" value="1"/>
</dbReference>
<feature type="region of interest" description="Disordered" evidence="22">
    <location>
        <begin position="69"/>
        <end position="96"/>
    </location>
</feature>
<keyword evidence="14" id="KW-0393">Immunoglobulin domain</keyword>
<accession>A0AAV2A5D0</accession>
<evidence type="ECO:0000259" key="27">
    <source>
        <dbReference type="PROSITE" id="PS50070"/>
    </source>
</evidence>
<dbReference type="SUPFAM" id="SSF56112">
    <property type="entry name" value="Protein kinase-like (PK-like)"/>
    <property type="match status" value="1"/>
</dbReference>
<keyword evidence="7 18" id="KW-0067">ATP-binding</keyword>
<keyword evidence="19" id="KW-0460">Magnesium</keyword>
<feature type="domain" description="FZ" evidence="26">
    <location>
        <begin position="232"/>
        <end position="377"/>
    </location>
</feature>
<dbReference type="InterPro" id="IPR003598">
    <property type="entry name" value="Ig_sub2"/>
</dbReference>
<dbReference type="PANTHER" id="PTHR24416">
    <property type="entry name" value="TYROSINE-PROTEIN KINASE RECEPTOR"/>
    <property type="match status" value="1"/>
</dbReference>
<dbReference type="SMART" id="SM00409">
    <property type="entry name" value="IG"/>
    <property type="match status" value="1"/>
</dbReference>
<comment type="caution">
    <text evidence="29">The sequence shown here is derived from an EMBL/GenBank/DDBJ whole genome shotgun (WGS) entry which is preliminary data.</text>
</comment>
<feature type="chain" id="PRO_5043359797" description="receptor protein-tyrosine kinase" evidence="24">
    <location>
        <begin position="28"/>
        <end position="923"/>
    </location>
</feature>
<dbReference type="SMART" id="SM00408">
    <property type="entry name" value="IGc2"/>
    <property type="match status" value="1"/>
</dbReference>
<evidence type="ECO:0000256" key="14">
    <source>
        <dbReference type="ARBA" id="ARBA00023319"/>
    </source>
</evidence>
<evidence type="ECO:0000313" key="30">
    <source>
        <dbReference type="Proteomes" id="UP001497382"/>
    </source>
</evidence>
<evidence type="ECO:0000256" key="10">
    <source>
        <dbReference type="ARBA" id="ARBA00023136"/>
    </source>
</evidence>
<dbReference type="PROSITE" id="PS00107">
    <property type="entry name" value="PROTEIN_KINASE_ATP"/>
    <property type="match status" value="1"/>
</dbReference>
<keyword evidence="5 23" id="KW-0812">Transmembrane</keyword>
<dbReference type="InterPro" id="IPR013806">
    <property type="entry name" value="Kringle-like"/>
</dbReference>
<evidence type="ECO:0000259" key="26">
    <source>
        <dbReference type="PROSITE" id="PS50038"/>
    </source>
</evidence>
<dbReference type="InterPro" id="IPR036179">
    <property type="entry name" value="Ig-like_dom_sf"/>
</dbReference>
<dbReference type="Gene3D" id="3.30.200.20">
    <property type="entry name" value="Phosphorylase Kinase, domain 1"/>
    <property type="match status" value="1"/>
</dbReference>
<evidence type="ECO:0000256" key="6">
    <source>
        <dbReference type="ARBA" id="ARBA00022741"/>
    </source>
</evidence>
<evidence type="ECO:0000256" key="2">
    <source>
        <dbReference type="ARBA" id="ARBA00011902"/>
    </source>
</evidence>
<dbReference type="InterPro" id="IPR036790">
    <property type="entry name" value="Frizzled_dom_sf"/>
</dbReference>
<dbReference type="PROSITE" id="PS50835">
    <property type="entry name" value="IG_LIKE"/>
    <property type="match status" value="1"/>
</dbReference>
<dbReference type="EMBL" id="CAXIEN010000120">
    <property type="protein sequence ID" value="CAL1279241.1"/>
    <property type="molecule type" value="Genomic_DNA"/>
</dbReference>
<dbReference type="Gene3D" id="2.60.40.10">
    <property type="entry name" value="Immunoglobulins"/>
    <property type="match status" value="1"/>
</dbReference>
<dbReference type="InterPro" id="IPR018056">
    <property type="entry name" value="Kringle_CS"/>
</dbReference>
<keyword evidence="10 23" id="KW-0472">Membrane</keyword>
<dbReference type="CDD" id="cd07459">
    <property type="entry name" value="CRD_TK_ROR_like"/>
    <property type="match status" value="1"/>
</dbReference>
<evidence type="ECO:0000256" key="23">
    <source>
        <dbReference type="SAM" id="Phobius"/>
    </source>
</evidence>
<dbReference type="GO" id="GO:0004714">
    <property type="term" value="F:transmembrane receptor protein tyrosine kinase activity"/>
    <property type="evidence" value="ECO:0007669"/>
    <property type="project" value="UniProtKB-EC"/>
</dbReference>
<dbReference type="InterPro" id="IPR007110">
    <property type="entry name" value="Ig-like_dom"/>
</dbReference>
<dbReference type="InterPro" id="IPR001245">
    <property type="entry name" value="Ser-Thr/Tyr_kinase_cat_dom"/>
</dbReference>
<dbReference type="Pfam" id="PF01392">
    <property type="entry name" value="Fz"/>
    <property type="match status" value="1"/>
</dbReference>
<evidence type="ECO:0000256" key="5">
    <source>
        <dbReference type="ARBA" id="ARBA00022692"/>
    </source>
</evidence>
<dbReference type="InterPro" id="IPR017441">
    <property type="entry name" value="Protein_kinase_ATP_BS"/>
</dbReference>
<keyword evidence="11" id="KW-1015">Disulfide bond</keyword>
<keyword evidence="13" id="KW-0325">Glycoprotein</keyword>
<evidence type="ECO:0000256" key="15">
    <source>
        <dbReference type="ARBA" id="ARBA00034103"/>
    </source>
</evidence>
<name>A0AAV2A5D0_9ARAC</name>
<comment type="subcellular location">
    <subcellularLocation>
        <location evidence="1">Membrane</location>
        <topology evidence="1">Single-pass type I membrane protein</topology>
    </subcellularLocation>
    <subcellularLocation>
        <location evidence="15">Synapse</location>
    </subcellularLocation>
</comment>
<feature type="binding site" evidence="21">
    <location>
        <position position="582"/>
    </location>
    <ligand>
        <name>ATP</name>
        <dbReference type="ChEBI" id="CHEBI:30616"/>
    </ligand>
</feature>
<proteinExistence type="predicted"/>
<dbReference type="GO" id="GO:0017147">
    <property type="term" value="F:Wnt-protein binding"/>
    <property type="evidence" value="ECO:0007669"/>
    <property type="project" value="TreeGrafter"/>
</dbReference>
<evidence type="ECO:0000256" key="22">
    <source>
        <dbReference type="SAM" id="MobiDB-lite"/>
    </source>
</evidence>
<dbReference type="PRINTS" id="PR00018">
    <property type="entry name" value="KRINGLE"/>
</dbReference>
<dbReference type="SUPFAM" id="SSF63501">
    <property type="entry name" value="Frizzled cysteine-rich domain"/>
    <property type="match status" value="1"/>
</dbReference>
<evidence type="ECO:0000259" key="25">
    <source>
        <dbReference type="PROSITE" id="PS50011"/>
    </source>
</evidence>
<reference evidence="29 30" key="1">
    <citation type="submission" date="2024-04" db="EMBL/GenBank/DDBJ databases">
        <authorList>
            <person name="Rising A."/>
            <person name="Reimegard J."/>
            <person name="Sonavane S."/>
            <person name="Akerstrom W."/>
            <person name="Nylinder S."/>
            <person name="Hedman E."/>
            <person name="Kallberg Y."/>
        </authorList>
    </citation>
    <scope>NUCLEOTIDE SEQUENCE [LARGE SCALE GENOMIC DNA]</scope>
</reference>
<keyword evidence="4 20" id="KW-0420">Kringle</keyword>
<keyword evidence="24" id="KW-0732">Signal</keyword>
<keyword evidence="12" id="KW-0675">Receptor</keyword>
<feature type="compositionally biased region" description="Basic and acidic residues" evidence="22">
    <location>
        <begin position="69"/>
        <end position="89"/>
    </location>
</feature>
<organism evidence="29 30">
    <name type="scientific">Larinioides sclopetarius</name>
    <dbReference type="NCBI Taxonomy" id="280406"/>
    <lineage>
        <taxon>Eukaryota</taxon>
        <taxon>Metazoa</taxon>
        <taxon>Ecdysozoa</taxon>
        <taxon>Arthropoda</taxon>
        <taxon>Chelicerata</taxon>
        <taxon>Arachnida</taxon>
        <taxon>Araneae</taxon>
        <taxon>Araneomorphae</taxon>
        <taxon>Entelegynae</taxon>
        <taxon>Araneoidea</taxon>
        <taxon>Araneidae</taxon>
        <taxon>Larinioides</taxon>
    </lineage>
</organism>
<feature type="transmembrane region" description="Helical" evidence="23">
    <location>
        <begin position="465"/>
        <end position="487"/>
    </location>
</feature>
<protein>
    <recommendedName>
        <fullName evidence="2">receptor protein-tyrosine kinase</fullName>
        <ecNumber evidence="2">2.7.10.1</ecNumber>
    </recommendedName>
</protein>
<evidence type="ECO:0000256" key="9">
    <source>
        <dbReference type="ARBA" id="ARBA00023018"/>
    </source>
</evidence>
<comment type="catalytic activity">
    <reaction evidence="16">
        <text>L-tyrosyl-[protein] + ATP = O-phospho-L-tyrosyl-[protein] + ADP + H(+)</text>
        <dbReference type="Rhea" id="RHEA:10596"/>
        <dbReference type="Rhea" id="RHEA-COMP:10136"/>
        <dbReference type="Rhea" id="RHEA-COMP:20101"/>
        <dbReference type="ChEBI" id="CHEBI:15378"/>
        <dbReference type="ChEBI" id="CHEBI:30616"/>
        <dbReference type="ChEBI" id="CHEBI:46858"/>
        <dbReference type="ChEBI" id="CHEBI:61978"/>
        <dbReference type="ChEBI" id="CHEBI:456216"/>
        <dbReference type="EC" id="2.7.10.1"/>
    </reaction>
</comment>
<feature type="domain" description="Ig-like" evidence="28">
    <location>
        <begin position="100"/>
        <end position="193"/>
    </location>
</feature>
<feature type="binding site" evidence="18">
    <location>
        <position position="693"/>
    </location>
    <ligand>
        <name>ATP</name>
        <dbReference type="ChEBI" id="CHEBI:30616"/>
    </ligand>
</feature>
<dbReference type="InterPro" id="IPR020067">
    <property type="entry name" value="Frizzled_dom"/>
</dbReference>
<dbReference type="Gene3D" id="2.40.20.10">
    <property type="entry name" value="Plasminogen Kringle 4"/>
    <property type="match status" value="1"/>
</dbReference>
<feature type="binding site" evidence="19">
    <location>
        <position position="694"/>
    </location>
    <ligand>
        <name>Mg(2+)</name>
        <dbReference type="ChEBI" id="CHEBI:18420"/>
    </ligand>
</feature>
<dbReference type="InterPro" id="IPR000719">
    <property type="entry name" value="Prot_kinase_dom"/>
</dbReference>
<feature type="active site" description="Proton acceptor" evidence="17">
    <location>
        <position position="689"/>
    </location>
</feature>
<gene>
    <name evidence="29" type="ORF">LARSCL_LOCUS10234</name>
</gene>
<evidence type="ECO:0000256" key="13">
    <source>
        <dbReference type="ARBA" id="ARBA00023180"/>
    </source>
</evidence>
<comment type="caution">
    <text evidence="20">Lacks conserved residue(s) required for the propagation of feature annotation.</text>
</comment>
<dbReference type="GO" id="GO:0005524">
    <property type="term" value="F:ATP binding"/>
    <property type="evidence" value="ECO:0007669"/>
    <property type="project" value="UniProtKB-UniRule"/>
</dbReference>
<dbReference type="SUPFAM" id="SSF57440">
    <property type="entry name" value="Kringle-like"/>
    <property type="match status" value="1"/>
</dbReference>
<dbReference type="InterPro" id="IPR013783">
    <property type="entry name" value="Ig-like_fold"/>
</dbReference>
<keyword evidence="19" id="KW-0479">Metal-binding</keyword>
<feature type="binding site" evidence="19">
    <location>
        <position position="726"/>
    </location>
    <ligand>
        <name>Mg(2+)</name>
        <dbReference type="ChEBI" id="CHEBI:18420"/>
    </ligand>
</feature>
<feature type="domain" description="Protein kinase" evidence="25">
    <location>
        <begin position="545"/>
        <end position="848"/>
    </location>
</feature>
<evidence type="ECO:0000256" key="21">
    <source>
        <dbReference type="PROSITE-ProRule" id="PRU10141"/>
    </source>
</evidence>
<evidence type="ECO:0000256" key="16">
    <source>
        <dbReference type="ARBA" id="ARBA00051243"/>
    </source>
</evidence>
<dbReference type="Gene3D" id="1.10.2000.10">
    <property type="entry name" value="Frizzled cysteine-rich domain"/>
    <property type="match status" value="1"/>
</dbReference>
<evidence type="ECO:0000256" key="24">
    <source>
        <dbReference type="SAM" id="SignalP"/>
    </source>
</evidence>
<dbReference type="SMART" id="SM00219">
    <property type="entry name" value="TyrKc"/>
    <property type="match status" value="1"/>
</dbReference>
<dbReference type="InterPro" id="IPR050122">
    <property type="entry name" value="RTK"/>
</dbReference>
<keyword evidence="9" id="KW-0770">Synapse</keyword>
<evidence type="ECO:0000256" key="1">
    <source>
        <dbReference type="ARBA" id="ARBA00004479"/>
    </source>
</evidence>
<dbReference type="InterPro" id="IPR020635">
    <property type="entry name" value="Tyr_kinase_cat_dom"/>
</dbReference>
<dbReference type="SMART" id="SM00130">
    <property type="entry name" value="KR"/>
    <property type="match status" value="1"/>
</dbReference>
<dbReference type="PROSITE" id="PS00021">
    <property type="entry name" value="KRINGLE_1"/>
    <property type="match status" value="1"/>
</dbReference>
<evidence type="ECO:0000256" key="17">
    <source>
        <dbReference type="PIRSR" id="PIRSR000615-1"/>
    </source>
</evidence>
<dbReference type="FunFam" id="2.60.40.10:FF:000107">
    <property type="entry name" value="Myosin, light chain kinase a"/>
    <property type="match status" value="1"/>
</dbReference>
<dbReference type="GO" id="GO:0046872">
    <property type="term" value="F:metal ion binding"/>
    <property type="evidence" value="ECO:0007669"/>
    <property type="project" value="UniProtKB-KW"/>
</dbReference>
<dbReference type="InterPro" id="IPR011009">
    <property type="entry name" value="Kinase-like_dom_sf"/>
</dbReference>
<dbReference type="PROSITE" id="PS50038">
    <property type="entry name" value="FZ"/>
    <property type="match status" value="1"/>
</dbReference>
<dbReference type="PROSITE" id="PS50070">
    <property type="entry name" value="KRINGLE_2"/>
    <property type="match status" value="1"/>
</dbReference>
<keyword evidence="3" id="KW-0597">Phosphoprotein</keyword>
<dbReference type="InterPro" id="IPR008266">
    <property type="entry name" value="Tyr_kinase_AS"/>
</dbReference>
<dbReference type="SUPFAM" id="SSF48726">
    <property type="entry name" value="Immunoglobulin"/>
    <property type="match status" value="1"/>
</dbReference>
<dbReference type="PRINTS" id="PR00109">
    <property type="entry name" value="TYRKINASE"/>
</dbReference>
<keyword evidence="6 18" id="KW-0547">Nucleotide-binding</keyword>
<dbReference type="GO" id="GO:0007169">
    <property type="term" value="P:cell surface receptor protein tyrosine kinase signaling pathway"/>
    <property type="evidence" value="ECO:0007669"/>
    <property type="project" value="TreeGrafter"/>
</dbReference>
<evidence type="ECO:0000256" key="3">
    <source>
        <dbReference type="ARBA" id="ARBA00022553"/>
    </source>
</evidence>
<evidence type="ECO:0000256" key="20">
    <source>
        <dbReference type="PROSITE-ProRule" id="PRU00121"/>
    </source>
</evidence>
<dbReference type="EC" id="2.7.10.1" evidence="2"/>
<evidence type="ECO:0000256" key="12">
    <source>
        <dbReference type="ARBA" id="ARBA00023170"/>
    </source>
</evidence>
<dbReference type="InterPro" id="IPR000001">
    <property type="entry name" value="Kringle"/>
</dbReference>
<dbReference type="InterPro" id="IPR003599">
    <property type="entry name" value="Ig_sub"/>
</dbReference>
<evidence type="ECO:0000256" key="19">
    <source>
        <dbReference type="PIRSR" id="PIRSR000615-3"/>
    </source>
</evidence>